<dbReference type="Pfam" id="PF09995">
    <property type="entry name" value="MPAB_Lcp_cat"/>
    <property type="match status" value="1"/>
</dbReference>
<feature type="region of interest" description="Disordered" evidence="1">
    <location>
        <begin position="322"/>
        <end position="345"/>
    </location>
</feature>
<feature type="region of interest" description="Disordered" evidence="1">
    <location>
        <begin position="1"/>
        <end position="37"/>
    </location>
</feature>
<evidence type="ECO:0000259" key="2">
    <source>
        <dbReference type="Pfam" id="PF09995"/>
    </source>
</evidence>
<evidence type="ECO:0000256" key="1">
    <source>
        <dbReference type="SAM" id="MobiDB-lite"/>
    </source>
</evidence>
<dbReference type="InterPro" id="IPR018713">
    <property type="entry name" value="MPAB/Lcp_cat_dom"/>
</dbReference>
<accession>A0ABW7VPU2</accession>
<keyword evidence="4" id="KW-1185">Reference proteome</keyword>
<feature type="domain" description="ER-bound oxygenase mpaB/mpaB'/Rubber oxygenase catalytic" evidence="2">
    <location>
        <begin position="92"/>
        <end position="292"/>
    </location>
</feature>
<dbReference type="EMBL" id="JBIRYL010000001">
    <property type="protein sequence ID" value="MFI2228626.1"/>
    <property type="molecule type" value="Genomic_DNA"/>
</dbReference>
<dbReference type="RefSeq" id="WP_397058925.1">
    <property type="nucleotide sequence ID" value="NZ_JBIRYL010000001.1"/>
</dbReference>
<comment type="caution">
    <text evidence="3">The sequence shown here is derived from an EMBL/GenBank/DDBJ whole genome shotgun (WGS) entry which is preliminary data.</text>
</comment>
<gene>
    <name evidence="3" type="ORF">ACH49Z_02085</name>
</gene>
<name>A0ABW7VPU2_9NOCA</name>
<protein>
    <submittedName>
        <fullName evidence="3">Oxygenase MpaB family protein</fullName>
        <ecNumber evidence="3">1.-.-.-</ecNumber>
    </submittedName>
</protein>
<reference evidence="3 4" key="1">
    <citation type="submission" date="2024-10" db="EMBL/GenBank/DDBJ databases">
        <title>The Natural Products Discovery Center: Release of the First 8490 Sequenced Strains for Exploring Actinobacteria Biosynthetic Diversity.</title>
        <authorList>
            <person name="Kalkreuter E."/>
            <person name="Kautsar S.A."/>
            <person name="Yang D."/>
            <person name="Bader C.D."/>
            <person name="Teijaro C.N."/>
            <person name="Fluegel L."/>
            <person name="Davis C.M."/>
            <person name="Simpson J.R."/>
            <person name="Lauterbach L."/>
            <person name="Steele A.D."/>
            <person name="Gui C."/>
            <person name="Meng S."/>
            <person name="Li G."/>
            <person name="Viehrig K."/>
            <person name="Ye F."/>
            <person name="Su P."/>
            <person name="Kiefer A.F."/>
            <person name="Nichols A."/>
            <person name="Cepeda A.J."/>
            <person name="Yan W."/>
            <person name="Fan B."/>
            <person name="Jiang Y."/>
            <person name="Adhikari A."/>
            <person name="Zheng C.-J."/>
            <person name="Schuster L."/>
            <person name="Cowan T.M."/>
            <person name="Smanski M.J."/>
            <person name="Chevrette M.G."/>
            <person name="De Carvalho L.P.S."/>
            <person name="Shen B."/>
        </authorList>
    </citation>
    <scope>NUCLEOTIDE SEQUENCE [LARGE SCALE GENOMIC DNA]</scope>
    <source>
        <strain evidence="3 4">NPDC019377</strain>
    </source>
</reference>
<evidence type="ECO:0000313" key="4">
    <source>
        <dbReference type="Proteomes" id="UP001611494"/>
    </source>
</evidence>
<dbReference type="Proteomes" id="UP001611494">
    <property type="component" value="Unassembled WGS sequence"/>
</dbReference>
<sequence>MPRDNTTDSGCPAADSPDSVRPPSAPQTPDTAESVKRPRRWVDAEIARLDPETDYARIVHLIANYKLNDFVMNLTYATGFMANTVPPGGSIAIAGTGKAMAKPQTRYLDTVKFFWEWFFKGPSHPDVQDSLQRLNRLHAHLYEKFPESFRDNDEWLFTMANLACGADRMRDLVGAPRQPEYVQRAWHHFWRDIAAQMTGPNGAVHSFPETYEGLIALAEDYEAREYEYTPTGREVCEAMIRQFNERFLPKPLFPVGRTLVLSFATPAVRKRHGMANPNPVGKWVFHRIFRLIFLGQDRFLPDNAVPMEQVLRSPKYQAWRKQVRQRERGVGTASPSAAADTSATA</sequence>
<keyword evidence="3" id="KW-0560">Oxidoreductase</keyword>
<proteinExistence type="predicted"/>
<evidence type="ECO:0000313" key="3">
    <source>
        <dbReference type="EMBL" id="MFI2228626.1"/>
    </source>
</evidence>
<feature type="compositionally biased region" description="Low complexity" evidence="1">
    <location>
        <begin position="332"/>
        <end position="345"/>
    </location>
</feature>
<dbReference type="GO" id="GO:0016491">
    <property type="term" value="F:oxidoreductase activity"/>
    <property type="evidence" value="ECO:0007669"/>
    <property type="project" value="UniProtKB-KW"/>
</dbReference>
<dbReference type="EC" id="1.-.-.-" evidence="3"/>
<organism evidence="3 4">
    <name type="scientific">Nocardia testacea</name>
    <dbReference type="NCBI Taxonomy" id="248551"/>
    <lineage>
        <taxon>Bacteria</taxon>
        <taxon>Bacillati</taxon>
        <taxon>Actinomycetota</taxon>
        <taxon>Actinomycetes</taxon>
        <taxon>Mycobacteriales</taxon>
        <taxon>Nocardiaceae</taxon>
        <taxon>Nocardia</taxon>
    </lineage>
</organism>